<feature type="domain" description="TonB-dependent receptor-like beta-barrel" evidence="14">
    <location>
        <begin position="287"/>
        <end position="684"/>
    </location>
</feature>
<reference evidence="16 17" key="1">
    <citation type="submission" date="2020-03" db="EMBL/GenBank/DDBJ databases">
        <title>Draft genome sequence of environmentally isolated violet-colored cultures.</title>
        <authorList>
            <person name="Wilson H.S."/>
        </authorList>
    </citation>
    <scope>NUCLEOTIDE SEQUENCE [LARGE SCALE GENOMIC DNA]</scope>
    <source>
        <strain evidence="16 17">HSC-16F04</strain>
    </source>
</reference>
<evidence type="ECO:0000256" key="10">
    <source>
        <dbReference type="PROSITE-ProRule" id="PRU01360"/>
    </source>
</evidence>
<dbReference type="InterPro" id="IPR037066">
    <property type="entry name" value="Plug_dom_sf"/>
</dbReference>
<comment type="similarity">
    <text evidence="2 10 11">Belongs to the TonB-dependent receptor family.</text>
</comment>
<keyword evidence="9 10" id="KW-0998">Cell outer membrane</keyword>
<dbReference type="Gene3D" id="2.40.170.20">
    <property type="entry name" value="TonB-dependent receptor, beta-barrel domain"/>
    <property type="match status" value="1"/>
</dbReference>
<dbReference type="Pfam" id="PF00593">
    <property type="entry name" value="TonB_dep_Rec_b-barrel"/>
    <property type="match status" value="1"/>
</dbReference>
<evidence type="ECO:0000256" key="4">
    <source>
        <dbReference type="ARBA" id="ARBA00022452"/>
    </source>
</evidence>
<proteinExistence type="inferred from homology"/>
<dbReference type="InterPro" id="IPR000531">
    <property type="entry name" value="Beta-barrel_TonB"/>
</dbReference>
<feature type="chain" id="PRO_5045421332" evidence="13">
    <location>
        <begin position="22"/>
        <end position="723"/>
    </location>
</feature>
<comment type="subcellular location">
    <subcellularLocation>
        <location evidence="1 10">Cell outer membrane</location>
        <topology evidence="1 10">Multi-pass membrane protein</topology>
    </subcellularLocation>
</comment>
<dbReference type="PROSITE" id="PS52016">
    <property type="entry name" value="TONB_DEPENDENT_REC_3"/>
    <property type="match status" value="1"/>
</dbReference>
<dbReference type="PANTHER" id="PTHR40980:SF4">
    <property type="entry name" value="TONB-DEPENDENT RECEPTOR-LIKE BETA-BARREL DOMAIN-CONTAINING PROTEIN"/>
    <property type="match status" value="1"/>
</dbReference>
<evidence type="ECO:0000256" key="7">
    <source>
        <dbReference type="ARBA" id="ARBA00023136"/>
    </source>
</evidence>
<keyword evidence="17" id="KW-1185">Reference proteome</keyword>
<evidence type="ECO:0000256" key="13">
    <source>
        <dbReference type="SAM" id="SignalP"/>
    </source>
</evidence>
<organism evidence="16 17">
    <name type="scientific">Iodobacter violaceini</name>
    <dbReference type="NCBI Taxonomy" id="3044271"/>
    <lineage>
        <taxon>Bacteria</taxon>
        <taxon>Pseudomonadati</taxon>
        <taxon>Pseudomonadota</taxon>
        <taxon>Betaproteobacteria</taxon>
        <taxon>Neisseriales</taxon>
        <taxon>Chitinibacteraceae</taxon>
        <taxon>Iodobacter</taxon>
    </lineage>
</organism>
<sequence length="723" mass="79949">MTLRAPIHFLILCFIALNAKAEERLGDSPDFVSSTNKVQRIEVLGHKNADDRRSSTATKTVILEADIVRYGDSSLVDVLKRVPGISVRGVQGKGGEVRMRGLGSGYTQVMLNGERAPPGFSLDSISPELIERIEVARAATADASTQAIAGSINIILKRKVDMARRDIKLAASSDGGEPGFGIDGLFSDRDGEFSYTISGGIGRSKNVDLSQVDQEELNAAGQLRLARVTSKRDFGQSERLNLAPRLMWDLGHGDSINLESLLRLQHSEGGGEELRLTGLGEQPPLVQDFTRSISDSRQFRSKLTVLHQLASGAKLDLKLGATYNRRESDSQLEGFDTKALPALSRNINSLASDYGVSLSGKYLNGYIEGHSFVTGWEGEYNWRAEDRLRQEKAYGRPSIYRDDSYTARVERLAVFAQDEWEILPQWSLYMGMRWEGIATQSEGNTLDDVVNRSTVLSPILQTLWKFAEKDQLRFALSRTYKAPNTRDLIPRRNVANDNSATTPDTKGNPDLRPELAWGADLAIEHYLEKGGVLSASIYARQIDDVILPSLMQINGQWVSQPFNQGRANLRGLELEAKFNLQQHWPDAPALDIRANVAANWSEVESIAGPDNRLDQQTPVSANFGVDYKLPGEFLTLGGNYNFQSAATTRLSNTQTAINPAKRTLDVYGLWKISPAMQLRISFANILAEDHIAESLYADQNGVRQQTTASQSEMTARAVLEMRL</sequence>
<feature type="signal peptide" evidence="13">
    <location>
        <begin position="1"/>
        <end position="21"/>
    </location>
</feature>
<evidence type="ECO:0000256" key="3">
    <source>
        <dbReference type="ARBA" id="ARBA00022448"/>
    </source>
</evidence>
<dbReference type="PANTHER" id="PTHR40980">
    <property type="entry name" value="PLUG DOMAIN-CONTAINING PROTEIN"/>
    <property type="match status" value="1"/>
</dbReference>
<evidence type="ECO:0000313" key="16">
    <source>
        <dbReference type="EMBL" id="NHQ87859.1"/>
    </source>
</evidence>
<feature type="compositionally biased region" description="Polar residues" evidence="12">
    <location>
        <begin position="495"/>
        <end position="505"/>
    </location>
</feature>
<evidence type="ECO:0000256" key="11">
    <source>
        <dbReference type="RuleBase" id="RU003357"/>
    </source>
</evidence>
<evidence type="ECO:0000313" key="17">
    <source>
        <dbReference type="Proteomes" id="UP000712570"/>
    </source>
</evidence>
<comment type="caution">
    <text evidence="16">The sequence shown here is derived from an EMBL/GenBank/DDBJ whole genome shotgun (WGS) entry which is preliminary data.</text>
</comment>
<evidence type="ECO:0000256" key="8">
    <source>
        <dbReference type="ARBA" id="ARBA00023170"/>
    </source>
</evidence>
<name>A0ABX0L0N9_9NEIS</name>
<dbReference type="InterPro" id="IPR012910">
    <property type="entry name" value="Plug_dom"/>
</dbReference>
<dbReference type="InterPro" id="IPR036942">
    <property type="entry name" value="Beta-barrel_TonB_sf"/>
</dbReference>
<keyword evidence="6 11" id="KW-0798">TonB box</keyword>
<dbReference type="EMBL" id="JAAOLX010000009">
    <property type="protein sequence ID" value="NHQ87859.1"/>
    <property type="molecule type" value="Genomic_DNA"/>
</dbReference>
<feature type="region of interest" description="Disordered" evidence="12">
    <location>
        <begin position="487"/>
        <end position="511"/>
    </location>
</feature>
<protein>
    <submittedName>
        <fullName evidence="16">TonB-dependent receptor</fullName>
    </submittedName>
</protein>
<keyword evidence="13" id="KW-0732">Signal</keyword>
<dbReference type="Gene3D" id="2.170.130.10">
    <property type="entry name" value="TonB-dependent receptor, plug domain"/>
    <property type="match status" value="1"/>
</dbReference>
<evidence type="ECO:0000256" key="12">
    <source>
        <dbReference type="SAM" id="MobiDB-lite"/>
    </source>
</evidence>
<evidence type="ECO:0000256" key="1">
    <source>
        <dbReference type="ARBA" id="ARBA00004571"/>
    </source>
</evidence>
<dbReference type="SUPFAM" id="SSF56935">
    <property type="entry name" value="Porins"/>
    <property type="match status" value="1"/>
</dbReference>
<evidence type="ECO:0000259" key="14">
    <source>
        <dbReference type="Pfam" id="PF00593"/>
    </source>
</evidence>
<gene>
    <name evidence="16" type="ORF">HA050_17255</name>
</gene>
<keyword evidence="5 10" id="KW-0812">Transmembrane</keyword>
<keyword evidence="7 10" id="KW-0472">Membrane</keyword>
<keyword evidence="8 16" id="KW-0675">Receptor</keyword>
<dbReference type="InterPro" id="IPR039426">
    <property type="entry name" value="TonB-dep_rcpt-like"/>
</dbReference>
<dbReference type="CDD" id="cd01347">
    <property type="entry name" value="ligand_gated_channel"/>
    <property type="match status" value="1"/>
</dbReference>
<evidence type="ECO:0000256" key="6">
    <source>
        <dbReference type="ARBA" id="ARBA00023077"/>
    </source>
</evidence>
<evidence type="ECO:0000259" key="15">
    <source>
        <dbReference type="Pfam" id="PF07715"/>
    </source>
</evidence>
<evidence type="ECO:0000256" key="9">
    <source>
        <dbReference type="ARBA" id="ARBA00023237"/>
    </source>
</evidence>
<evidence type="ECO:0000256" key="2">
    <source>
        <dbReference type="ARBA" id="ARBA00009810"/>
    </source>
</evidence>
<keyword evidence="4 10" id="KW-1134">Transmembrane beta strand</keyword>
<feature type="domain" description="TonB-dependent receptor plug" evidence="15">
    <location>
        <begin position="52"/>
        <end position="150"/>
    </location>
</feature>
<dbReference type="Pfam" id="PF07715">
    <property type="entry name" value="Plug"/>
    <property type="match status" value="1"/>
</dbReference>
<dbReference type="Proteomes" id="UP000712570">
    <property type="component" value="Unassembled WGS sequence"/>
</dbReference>
<accession>A0ABX0L0N9</accession>
<keyword evidence="3 10" id="KW-0813">Transport</keyword>
<dbReference type="RefSeq" id="WP_166828889.1">
    <property type="nucleotide sequence ID" value="NZ_JAAOLX010000009.1"/>
</dbReference>
<evidence type="ECO:0000256" key="5">
    <source>
        <dbReference type="ARBA" id="ARBA00022692"/>
    </source>
</evidence>